<keyword evidence="9" id="KW-0325">Glycoprotein</keyword>
<accession>A0ABY7FGB6</accession>
<dbReference type="Gene3D" id="3.90.550.10">
    <property type="entry name" value="Spore Coat Polysaccharide Biosynthesis Protein SpsA, Chain A"/>
    <property type="match status" value="2"/>
</dbReference>
<dbReference type="EC" id="2.4.1.135" evidence="3 11"/>
<keyword evidence="11" id="KW-0333">Golgi apparatus</keyword>
<evidence type="ECO:0000256" key="6">
    <source>
        <dbReference type="ARBA" id="ARBA00022968"/>
    </source>
</evidence>
<evidence type="ECO:0000256" key="2">
    <source>
        <dbReference type="ARBA" id="ARBA00007706"/>
    </source>
</evidence>
<dbReference type="InterPro" id="IPR005027">
    <property type="entry name" value="Glyco_trans_43"/>
</dbReference>
<keyword evidence="11" id="KW-0464">Manganese</keyword>
<evidence type="ECO:0000256" key="7">
    <source>
        <dbReference type="ARBA" id="ARBA00022989"/>
    </source>
</evidence>
<evidence type="ECO:0000256" key="8">
    <source>
        <dbReference type="ARBA" id="ARBA00023136"/>
    </source>
</evidence>
<evidence type="ECO:0000313" key="13">
    <source>
        <dbReference type="Proteomes" id="UP001164746"/>
    </source>
</evidence>
<dbReference type="PANTHER" id="PTHR10896">
    <property type="entry name" value="GALACTOSYLGALACTOSYLXYLOSYLPROTEIN 3-BETA-GLUCURONOSYLTRANSFERASE BETA-1,3-GLUCURONYLTRANSFERASE"/>
    <property type="match status" value="1"/>
</dbReference>
<dbReference type="SUPFAM" id="SSF53448">
    <property type="entry name" value="Nucleotide-diphospho-sugar transferases"/>
    <property type="match status" value="1"/>
</dbReference>
<dbReference type="InterPro" id="IPR029044">
    <property type="entry name" value="Nucleotide-diphossugar_trans"/>
</dbReference>
<keyword evidence="4 11" id="KW-0808">Transferase</keyword>
<evidence type="ECO:0000256" key="1">
    <source>
        <dbReference type="ARBA" id="ARBA00004606"/>
    </source>
</evidence>
<comment type="subcellular location">
    <subcellularLocation>
        <location evidence="11">Golgi apparatus membrane</location>
        <topology evidence="11">Single-pass type II membrane protein</topology>
    </subcellularLocation>
    <subcellularLocation>
        <location evidence="1">Membrane</location>
        <topology evidence="1">Single-pass type II membrane protein</topology>
    </subcellularLocation>
</comment>
<evidence type="ECO:0000313" key="12">
    <source>
        <dbReference type="EMBL" id="WAR19763.1"/>
    </source>
</evidence>
<comment type="pathway">
    <text evidence="11">Protein modification; protein glycosylation.</text>
</comment>
<gene>
    <name evidence="12" type="ORF">MAR_001601</name>
</gene>
<dbReference type="Proteomes" id="UP001164746">
    <property type="component" value="Chromosome 11"/>
</dbReference>
<dbReference type="EMBL" id="CP111022">
    <property type="protein sequence ID" value="WAR19763.1"/>
    <property type="molecule type" value="Genomic_DNA"/>
</dbReference>
<keyword evidence="13" id="KW-1185">Reference proteome</keyword>
<organism evidence="12 13">
    <name type="scientific">Mya arenaria</name>
    <name type="common">Soft-shell clam</name>
    <dbReference type="NCBI Taxonomy" id="6604"/>
    <lineage>
        <taxon>Eukaryota</taxon>
        <taxon>Metazoa</taxon>
        <taxon>Spiralia</taxon>
        <taxon>Lophotrochozoa</taxon>
        <taxon>Mollusca</taxon>
        <taxon>Bivalvia</taxon>
        <taxon>Autobranchia</taxon>
        <taxon>Heteroconchia</taxon>
        <taxon>Euheterodonta</taxon>
        <taxon>Imparidentia</taxon>
        <taxon>Neoheterodontei</taxon>
        <taxon>Myida</taxon>
        <taxon>Myoidea</taxon>
        <taxon>Myidae</taxon>
        <taxon>Mya</taxon>
    </lineage>
</organism>
<keyword evidence="11" id="KW-0479">Metal-binding</keyword>
<comment type="similarity">
    <text evidence="2 11">Belongs to the glycosyltransferase 43 family.</text>
</comment>
<keyword evidence="5" id="KW-0812">Transmembrane</keyword>
<protein>
    <recommendedName>
        <fullName evidence="3 11">Galactosylgalactosylxylosylprotein 3-beta-glucuronosyltransferase</fullName>
        <ecNumber evidence="3 11">2.4.1.135</ecNumber>
    </recommendedName>
</protein>
<keyword evidence="6 11" id="KW-0735">Signal-anchor</keyword>
<comment type="catalytic activity">
    <reaction evidence="10 11">
        <text>3-O-(beta-D-galactosyl-(1-&gt;3)-beta-D-galactosyl-(1-&gt;4)-beta-D-xylosyl)-L-seryl-[protein] + UDP-alpha-D-glucuronate = 3-O-(beta-D-GlcA-(1-&gt;3)-beta-D-Gal-(1-&gt;3)-beta-D-Gal-(1-&gt;4)-beta-D-Xyl)-L-seryl-[protein] + UDP + H(+)</text>
        <dbReference type="Rhea" id="RHEA:24168"/>
        <dbReference type="Rhea" id="RHEA-COMP:12571"/>
        <dbReference type="Rhea" id="RHEA-COMP:12573"/>
        <dbReference type="ChEBI" id="CHEBI:15378"/>
        <dbReference type="ChEBI" id="CHEBI:58052"/>
        <dbReference type="ChEBI" id="CHEBI:58223"/>
        <dbReference type="ChEBI" id="CHEBI:132090"/>
        <dbReference type="ChEBI" id="CHEBI:132093"/>
        <dbReference type="EC" id="2.4.1.135"/>
    </reaction>
</comment>
<keyword evidence="8" id="KW-0472">Membrane</keyword>
<evidence type="ECO:0000256" key="10">
    <source>
        <dbReference type="ARBA" id="ARBA00047979"/>
    </source>
</evidence>
<reference evidence="12" key="1">
    <citation type="submission" date="2022-11" db="EMBL/GenBank/DDBJ databases">
        <title>Centuries of genome instability and evolution in soft-shell clam transmissible cancer (bioRxiv).</title>
        <authorList>
            <person name="Hart S.F.M."/>
            <person name="Yonemitsu M.A."/>
            <person name="Giersch R.M."/>
            <person name="Beal B.F."/>
            <person name="Arriagada G."/>
            <person name="Davis B.W."/>
            <person name="Ostrander E.A."/>
            <person name="Goff S.P."/>
            <person name="Metzger M.J."/>
        </authorList>
    </citation>
    <scope>NUCLEOTIDE SEQUENCE</scope>
    <source>
        <strain evidence="12">MELC-2E11</strain>
        <tissue evidence="12">Siphon/mantle</tissue>
    </source>
</reference>
<evidence type="ECO:0000256" key="11">
    <source>
        <dbReference type="RuleBase" id="RU363127"/>
    </source>
</evidence>
<evidence type="ECO:0000256" key="9">
    <source>
        <dbReference type="ARBA" id="ARBA00023180"/>
    </source>
</evidence>
<dbReference type="PANTHER" id="PTHR10896:SF65">
    <property type="entry name" value="GALACTOSYLGALACTOSYLXYLOSYLPROTEIN 3-BETA-GLUCURONOSYLTRANSFERASE 3"/>
    <property type="match status" value="1"/>
</dbReference>
<evidence type="ECO:0000256" key="4">
    <source>
        <dbReference type="ARBA" id="ARBA00022679"/>
    </source>
</evidence>
<name>A0ABY7FGB6_MYAAR</name>
<evidence type="ECO:0000256" key="3">
    <source>
        <dbReference type="ARBA" id="ARBA00012641"/>
    </source>
</evidence>
<keyword evidence="7" id="KW-1133">Transmembrane helix</keyword>
<sequence>MPKHLQNENIKIIERTKVFRAGHGNIAKVQERPNVENKTDIPNIYIVTATYSRLAQKADLTRLSYTLRLVPNIHWIVVEDADNKTELVRNFLFNSKLQFIHLNKRTPNVKNRWEIRGISQRNEAVRWIRQFAQTPGVVYFADDDNTYDIRIFEEVVGWHTSFPRKFSTDMAGFAVNLQLLKNITSVEFRASAPPGHHETDFIQQLGVELSDLEPLAANCTK</sequence>
<proteinExistence type="inferred from homology"/>
<dbReference type="CDD" id="cd00218">
    <property type="entry name" value="GlcAT-I"/>
    <property type="match status" value="1"/>
</dbReference>
<evidence type="ECO:0000256" key="5">
    <source>
        <dbReference type="ARBA" id="ARBA00022692"/>
    </source>
</evidence>
<comment type="cofactor">
    <cofactor evidence="11">
        <name>Mn(2+)</name>
        <dbReference type="ChEBI" id="CHEBI:29035"/>
    </cofactor>
</comment>
<dbReference type="Pfam" id="PF03360">
    <property type="entry name" value="Glyco_transf_43"/>
    <property type="match status" value="1"/>
</dbReference>
<feature type="non-terminal residue" evidence="12">
    <location>
        <position position="1"/>
    </location>
</feature>